<feature type="transmembrane region" description="Helical" evidence="1">
    <location>
        <begin position="28"/>
        <end position="49"/>
    </location>
</feature>
<dbReference type="InterPro" id="IPR045584">
    <property type="entry name" value="Pilin-like"/>
</dbReference>
<gene>
    <name evidence="6" type="primary">tcpA</name>
</gene>
<keyword evidence="1" id="KW-0472">Membrane</keyword>
<dbReference type="AlphaFoldDB" id="A0A023UI07"/>
<dbReference type="NCBIfam" id="TIGR02532">
    <property type="entry name" value="IV_pilin_GFxxxE"/>
    <property type="match status" value="1"/>
</dbReference>
<dbReference type="EMBL" id="KJ437649">
    <property type="protein sequence ID" value="AHY02151.1"/>
    <property type="molecule type" value="Genomic_DNA"/>
</dbReference>
<dbReference type="PROSITE" id="PS00409">
    <property type="entry name" value="PROKAR_NTER_METHYL"/>
    <property type="match status" value="1"/>
</dbReference>
<dbReference type="Gene3D" id="3.30.1690.10">
    <property type="entry name" value="TcpA-like pilin"/>
    <property type="match status" value="1"/>
</dbReference>
<reference evidence="6" key="1">
    <citation type="journal article" date="2014" name="Appl. Environ. Microbiol.">
        <title>Distribution of Virulence-Associated Genes and Genetic Relationships in Non-O1/O139 Vibrio cholerae Aquatic Isolates from China.</title>
        <authorList>
            <person name="Li F."/>
            <person name="Du P."/>
            <person name="Li B."/>
            <person name="Ke C."/>
            <person name="Chen A."/>
            <person name="Chen J."/>
            <person name="Zhou H."/>
            <person name="Li J."/>
            <person name="Morris J.G.Jr."/>
            <person name="Kan B."/>
            <person name="Wang D."/>
        </authorList>
    </citation>
    <scope>NUCLEOTIDE SEQUENCE</scope>
    <source>
        <strain evidence="6">MJ-44</strain>
        <strain evidence="5">MJ-51</strain>
        <strain evidence="4">ZJ227-3</strain>
        <strain evidence="3">ZJ259-2</strain>
        <strain evidence="2">ZJ260-2</strain>
    </source>
</reference>
<dbReference type="SUPFAM" id="SSF54523">
    <property type="entry name" value="Pili subunits"/>
    <property type="match status" value="1"/>
</dbReference>
<evidence type="ECO:0000256" key="1">
    <source>
        <dbReference type="SAM" id="Phobius"/>
    </source>
</evidence>
<dbReference type="GO" id="GO:0043230">
    <property type="term" value="C:extracellular organelle"/>
    <property type="evidence" value="ECO:0007669"/>
    <property type="project" value="InterPro"/>
</dbReference>
<organism evidence="6">
    <name type="scientific">Vibrio cholerae</name>
    <dbReference type="NCBI Taxonomy" id="666"/>
    <lineage>
        <taxon>Bacteria</taxon>
        <taxon>Pseudomonadati</taxon>
        <taxon>Pseudomonadota</taxon>
        <taxon>Gammaproteobacteria</taxon>
        <taxon>Vibrionales</taxon>
        <taxon>Vibrionaceae</taxon>
        <taxon>Vibrio</taxon>
    </lineage>
</organism>
<dbReference type="Pfam" id="PF05946">
    <property type="entry name" value="TcpA"/>
    <property type="match status" value="1"/>
</dbReference>
<dbReference type="InterPro" id="IPR010271">
    <property type="entry name" value="TcpA"/>
</dbReference>
<dbReference type="Pfam" id="PF07963">
    <property type="entry name" value="N_methyl"/>
    <property type="match status" value="1"/>
</dbReference>
<dbReference type="GO" id="GO:0009289">
    <property type="term" value="C:pilus"/>
    <property type="evidence" value="ECO:0007669"/>
    <property type="project" value="InterPro"/>
</dbReference>
<evidence type="ECO:0000313" key="4">
    <source>
        <dbReference type="EMBL" id="AHY02151.1"/>
    </source>
</evidence>
<evidence type="ECO:0000313" key="3">
    <source>
        <dbReference type="EMBL" id="AHY02148.1"/>
    </source>
</evidence>
<dbReference type="InterPro" id="IPR012902">
    <property type="entry name" value="N_methyl_site"/>
</dbReference>
<protein>
    <submittedName>
        <fullName evidence="6">Toxin co-regulated pilus A</fullName>
    </submittedName>
</protein>
<name>A0A023UI07_VIBCL</name>
<evidence type="ECO:0000313" key="6">
    <source>
        <dbReference type="EMBL" id="AHY02154.1"/>
    </source>
</evidence>
<keyword evidence="1" id="KW-0812">Transmembrane</keyword>
<accession>A0A023UI07</accession>
<dbReference type="EMBL" id="KJ437646">
    <property type="protein sequence ID" value="AHY02148.1"/>
    <property type="molecule type" value="Genomic_DNA"/>
</dbReference>
<evidence type="ECO:0000313" key="2">
    <source>
        <dbReference type="EMBL" id="AHY02147.1"/>
    </source>
</evidence>
<proteinExistence type="predicted"/>
<sequence>MQLLKQLFKKKFVKEEHDKKTGQEGMTLLEVIIVLGIMGVVSAGVVTLAQRAIDSQNMTKAAQNLNTIQVAMTQTYRSLGSYPATADANAAGRLTSGLVSLGKISADEAKNPFTGTNMNIFAFNRNTAAQKAFAIAVDGLTKAQCKSLVTSVGEMFPYIVVKEGAAVETADLKDFETEAPVGNTGKGVIKSIATGVNLNLTDVTHVENLCSGTGNAFSVAFGNS</sequence>
<dbReference type="EMBL" id="KJ437651">
    <property type="protein sequence ID" value="AHY02153.1"/>
    <property type="molecule type" value="Genomic_DNA"/>
</dbReference>
<evidence type="ECO:0000313" key="5">
    <source>
        <dbReference type="EMBL" id="AHY02153.1"/>
    </source>
</evidence>
<dbReference type="EMBL" id="KJ437652">
    <property type="protein sequence ID" value="AHY02154.1"/>
    <property type="molecule type" value="Genomic_DNA"/>
</dbReference>
<dbReference type="RefSeq" id="WP_220105743.1">
    <property type="nucleotide sequence ID" value="NZ_CP080462.1"/>
</dbReference>
<dbReference type="EMBL" id="KJ437645">
    <property type="protein sequence ID" value="AHY02147.1"/>
    <property type="molecule type" value="Genomic_DNA"/>
</dbReference>
<keyword evidence="1" id="KW-1133">Transmembrane helix</keyword>